<protein>
    <submittedName>
        <fullName evidence="3">Glycosyltransferase</fullName>
    </submittedName>
</protein>
<proteinExistence type="predicted"/>
<dbReference type="Gene3D" id="3.90.550.10">
    <property type="entry name" value="Spore Coat Polysaccharide Biosynthesis Protein SpsA, Chain A"/>
    <property type="match status" value="1"/>
</dbReference>
<evidence type="ECO:0000313" key="4">
    <source>
        <dbReference type="Proteomes" id="UP000053372"/>
    </source>
</evidence>
<dbReference type="Gene3D" id="1.25.40.10">
    <property type="entry name" value="Tetratricopeptide repeat domain"/>
    <property type="match status" value="2"/>
</dbReference>
<dbReference type="Pfam" id="PF00535">
    <property type="entry name" value="Glycos_transf_2"/>
    <property type="match status" value="1"/>
</dbReference>
<keyword evidence="4" id="KW-1185">Reference proteome</keyword>
<dbReference type="Proteomes" id="UP000053372">
    <property type="component" value="Unassembled WGS sequence"/>
</dbReference>
<dbReference type="PANTHER" id="PTHR43630:SF2">
    <property type="entry name" value="GLYCOSYLTRANSFERASE"/>
    <property type="match status" value="1"/>
</dbReference>
<feature type="repeat" description="TPR" evidence="1">
    <location>
        <begin position="270"/>
        <end position="303"/>
    </location>
</feature>
<feature type="repeat" description="TPR" evidence="1">
    <location>
        <begin position="233"/>
        <end position="266"/>
    </location>
</feature>
<dbReference type="Pfam" id="PF13414">
    <property type="entry name" value="TPR_11"/>
    <property type="match status" value="1"/>
</dbReference>
<comment type="caution">
    <text evidence="3">The sequence shown here is derived from an EMBL/GenBank/DDBJ whole genome shotgun (WGS) entry which is preliminary data.</text>
</comment>
<dbReference type="InterPro" id="IPR019734">
    <property type="entry name" value="TPR_rpt"/>
</dbReference>
<dbReference type="PROSITE" id="PS50005">
    <property type="entry name" value="TPR"/>
    <property type="match status" value="3"/>
</dbReference>
<dbReference type="InterPro" id="IPR001173">
    <property type="entry name" value="Glyco_trans_2-like"/>
</dbReference>
<dbReference type="CDD" id="cd02511">
    <property type="entry name" value="Beta4Glucosyltransferase"/>
    <property type="match status" value="1"/>
</dbReference>
<feature type="repeat" description="TPR" evidence="1">
    <location>
        <begin position="304"/>
        <end position="337"/>
    </location>
</feature>
<reference evidence="3 4" key="1">
    <citation type="journal article" date="2015" name="Genome Announc.">
        <title>Draft Genome of the Euendolithic (true boring) Cyanobacterium Mastigocoleus testarum strain BC008.</title>
        <authorList>
            <person name="Guida B.S."/>
            <person name="Garcia-Pichel F."/>
        </authorList>
    </citation>
    <scope>NUCLEOTIDE SEQUENCE [LARGE SCALE GENOMIC DNA]</scope>
    <source>
        <strain evidence="3 4">BC008</strain>
    </source>
</reference>
<feature type="domain" description="Glycosyltransferase 2-like" evidence="2">
    <location>
        <begin position="1"/>
        <end position="134"/>
    </location>
</feature>
<name>A0A0V7ZCL3_9CYAN</name>
<dbReference type="SMART" id="SM00028">
    <property type="entry name" value="TPR"/>
    <property type="match status" value="5"/>
</dbReference>
<gene>
    <name evidence="3" type="ORF">BC008_08815</name>
</gene>
<keyword evidence="3" id="KW-0808">Transferase</keyword>
<keyword evidence="1" id="KW-0802">TPR repeat</keyword>
<dbReference type="GO" id="GO:0016740">
    <property type="term" value="F:transferase activity"/>
    <property type="evidence" value="ECO:0007669"/>
    <property type="project" value="UniProtKB-KW"/>
</dbReference>
<evidence type="ECO:0000256" key="1">
    <source>
        <dbReference type="PROSITE-ProRule" id="PRU00339"/>
    </source>
</evidence>
<dbReference type="SUPFAM" id="SSF48452">
    <property type="entry name" value="TPR-like"/>
    <property type="match status" value="1"/>
</dbReference>
<accession>A0A0V7ZCL3</accession>
<dbReference type="PANTHER" id="PTHR43630">
    <property type="entry name" value="POLY-BETA-1,6-N-ACETYL-D-GLUCOSAMINE SYNTHASE"/>
    <property type="match status" value="1"/>
</dbReference>
<dbReference type="Pfam" id="PF13432">
    <property type="entry name" value="TPR_16"/>
    <property type="match status" value="1"/>
</dbReference>
<dbReference type="InterPro" id="IPR011990">
    <property type="entry name" value="TPR-like_helical_dom_sf"/>
</dbReference>
<organism evidence="3 4">
    <name type="scientific">Mastigocoleus testarum BC008</name>
    <dbReference type="NCBI Taxonomy" id="371196"/>
    <lineage>
        <taxon>Bacteria</taxon>
        <taxon>Bacillati</taxon>
        <taxon>Cyanobacteriota</taxon>
        <taxon>Cyanophyceae</taxon>
        <taxon>Nostocales</taxon>
        <taxon>Hapalosiphonaceae</taxon>
        <taxon>Mastigocoleus</taxon>
    </lineage>
</organism>
<dbReference type="SUPFAM" id="SSF53448">
    <property type="entry name" value="Nucleotide-diphospho-sugar transferases"/>
    <property type="match status" value="1"/>
</dbReference>
<dbReference type="OrthoDB" id="9815923at2"/>
<evidence type="ECO:0000259" key="2">
    <source>
        <dbReference type="Pfam" id="PF00535"/>
    </source>
</evidence>
<dbReference type="AlphaFoldDB" id="A0A0V7ZCL3"/>
<dbReference type="PROSITE" id="PS50293">
    <property type="entry name" value="TPR_REGION"/>
    <property type="match status" value="1"/>
</dbReference>
<dbReference type="EMBL" id="LMTZ01000161">
    <property type="protein sequence ID" value="KST62260.1"/>
    <property type="molecule type" value="Genomic_DNA"/>
</dbReference>
<sequence>MIVKNEAQALPRCLKSVKNVVDEVIVLDTGSTDKTPQIAKKLGAKIYKYEWCNDFSAARNEALKYVTGDWVLILDADETLNPEVIPSLREVLKMEEYLLINLLRQEIGAKQSPYSLVSRLFRNHPGIRFDRPYHALVDDSITEIIAREPEWQIGRLPGTAIFHTGYQQTAIAKHNKYERAQKAMEAFLAQHPDEPYVCSKLGALYVEIGKLPQGIELLRRGLSAKDADEQVLYELHYHLGIAYTRTDDINKAISQYNSAIKLLIDPMLKLGAYNNLGNLFKETGNLTGAKAAYETAVKLDPNFATGYFNLGTTLKAMGALAEAIKAYRRAILLQPDYAQAYQNLGVLLLKSGYIKDSKVAFQNAITLYKQQDPEIAKELFEGLKDLGVAIEN</sequence>
<evidence type="ECO:0000313" key="3">
    <source>
        <dbReference type="EMBL" id="KST62260.1"/>
    </source>
</evidence>
<dbReference type="Pfam" id="PF13181">
    <property type="entry name" value="TPR_8"/>
    <property type="match status" value="2"/>
</dbReference>
<dbReference type="InterPro" id="IPR029044">
    <property type="entry name" value="Nucleotide-diphossugar_trans"/>
</dbReference>